<feature type="transmembrane region" description="Helical" evidence="1">
    <location>
        <begin position="114"/>
        <end position="136"/>
    </location>
</feature>
<evidence type="ECO:0000313" key="2">
    <source>
        <dbReference type="EMBL" id="RPB26360.1"/>
    </source>
</evidence>
<dbReference type="PANTHER" id="PTHR35329:SF1">
    <property type="entry name" value="CHITIN SYNTHASE EXPORT CHAPERONE"/>
    <property type="match status" value="1"/>
</dbReference>
<feature type="transmembrane region" description="Helical" evidence="1">
    <location>
        <begin position="220"/>
        <end position="244"/>
    </location>
</feature>
<dbReference type="OrthoDB" id="5582162at2759"/>
<proteinExistence type="predicted"/>
<dbReference type="Pfam" id="PF12271">
    <property type="entry name" value="Chs7"/>
    <property type="match status" value="1"/>
</dbReference>
<feature type="transmembrane region" description="Helical" evidence="1">
    <location>
        <begin position="80"/>
        <end position="102"/>
    </location>
</feature>
<keyword evidence="1" id="KW-0472">Membrane</keyword>
<dbReference type="InParanoid" id="A0A3N4LU79"/>
<dbReference type="EMBL" id="ML121535">
    <property type="protein sequence ID" value="RPB26360.1"/>
    <property type="molecule type" value="Genomic_DNA"/>
</dbReference>
<feature type="transmembrane region" description="Helical" evidence="1">
    <location>
        <begin position="256"/>
        <end position="273"/>
    </location>
</feature>
<keyword evidence="1" id="KW-0812">Transmembrane</keyword>
<name>A0A3N4LU79_9PEZI</name>
<dbReference type="AlphaFoldDB" id="A0A3N4LU79"/>
<dbReference type="STRING" id="1051890.A0A3N4LU79"/>
<organism evidence="2 3">
    <name type="scientific">Terfezia boudieri ATCC MYA-4762</name>
    <dbReference type="NCBI Taxonomy" id="1051890"/>
    <lineage>
        <taxon>Eukaryota</taxon>
        <taxon>Fungi</taxon>
        <taxon>Dikarya</taxon>
        <taxon>Ascomycota</taxon>
        <taxon>Pezizomycotina</taxon>
        <taxon>Pezizomycetes</taxon>
        <taxon>Pezizales</taxon>
        <taxon>Pezizaceae</taxon>
        <taxon>Terfezia</taxon>
    </lineage>
</organism>
<evidence type="ECO:0000256" key="1">
    <source>
        <dbReference type="SAM" id="Phobius"/>
    </source>
</evidence>
<dbReference type="InterPro" id="IPR022057">
    <property type="entry name" value="Chs7"/>
</dbReference>
<protein>
    <submittedName>
        <fullName evidence="2">Uncharacterized protein</fullName>
    </submittedName>
</protein>
<feature type="transmembrane region" description="Helical" evidence="1">
    <location>
        <begin position="48"/>
        <end position="68"/>
    </location>
</feature>
<dbReference type="PANTHER" id="PTHR35329">
    <property type="entry name" value="CHITIN SYNTHASE EXPORT CHAPERONE"/>
    <property type="match status" value="1"/>
</dbReference>
<accession>A0A3N4LU79</accession>
<feature type="transmembrane region" description="Helical" evidence="1">
    <location>
        <begin position="185"/>
        <end position="205"/>
    </location>
</feature>
<sequence length="296" mass="32307">MSQFGEFSNFCRDSTIPVCNLFLSGINVPAKSCGLVGFTSGGNQVGNLGAVILAGIAIIVSGVLLWMAERKTAAVGRREMQILLLGYILVSFAEIFTVGGFMTSQTTLKWFTGIHIGAITATSWVLLLNAIVGYQLLDDGTILSILLVGGSMLVVFIGTAYIAMDTALGWTDTFVTLKSEGYRNYALYVLYLLFPIISIAAYFILESVLVLKVLGEKRPMILLCGAVFFFVIGQVFDFIISVHLCIATSGKIDGSLFQTLFTLLSVVTLWYFWSSITEDVWIDEPLNPMEETTYGP</sequence>
<reference evidence="2 3" key="1">
    <citation type="journal article" date="2018" name="Nat. Ecol. Evol.">
        <title>Pezizomycetes genomes reveal the molecular basis of ectomycorrhizal truffle lifestyle.</title>
        <authorList>
            <person name="Murat C."/>
            <person name="Payen T."/>
            <person name="Noel B."/>
            <person name="Kuo A."/>
            <person name="Morin E."/>
            <person name="Chen J."/>
            <person name="Kohler A."/>
            <person name="Krizsan K."/>
            <person name="Balestrini R."/>
            <person name="Da Silva C."/>
            <person name="Montanini B."/>
            <person name="Hainaut M."/>
            <person name="Levati E."/>
            <person name="Barry K.W."/>
            <person name="Belfiori B."/>
            <person name="Cichocki N."/>
            <person name="Clum A."/>
            <person name="Dockter R.B."/>
            <person name="Fauchery L."/>
            <person name="Guy J."/>
            <person name="Iotti M."/>
            <person name="Le Tacon F."/>
            <person name="Lindquist E.A."/>
            <person name="Lipzen A."/>
            <person name="Malagnac F."/>
            <person name="Mello A."/>
            <person name="Molinier V."/>
            <person name="Miyauchi S."/>
            <person name="Poulain J."/>
            <person name="Riccioni C."/>
            <person name="Rubini A."/>
            <person name="Sitrit Y."/>
            <person name="Splivallo R."/>
            <person name="Traeger S."/>
            <person name="Wang M."/>
            <person name="Zifcakova L."/>
            <person name="Wipf D."/>
            <person name="Zambonelli A."/>
            <person name="Paolocci F."/>
            <person name="Nowrousian M."/>
            <person name="Ottonello S."/>
            <person name="Baldrian P."/>
            <person name="Spatafora J.W."/>
            <person name="Henrissat B."/>
            <person name="Nagy L.G."/>
            <person name="Aury J.M."/>
            <person name="Wincker P."/>
            <person name="Grigoriev I.V."/>
            <person name="Bonfante P."/>
            <person name="Martin F.M."/>
        </authorList>
    </citation>
    <scope>NUCLEOTIDE SEQUENCE [LARGE SCALE GENOMIC DNA]</scope>
    <source>
        <strain evidence="2 3">ATCC MYA-4762</strain>
    </source>
</reference>
<keyword evidence="3" id="KW-1185">Reference proteome</keyword>
<feature type="transmembrane region" description="Helical" evidence="1">
    <location>
        <begin position="142"/>
        <end position="164"/>
    </location>
</feature>
<dbReference type="GO" id="GO:0051082">
    <property type="term" value="F:unfolded protein binding"/>
    <property type="evidence" value="ECO:0007669"/>
    <property type="project" value="TreeGrafter"/>
</dbReference>
<dbReference type="GO" id="GO:0006457">
    <property type="term" value="P:protein folding"/>
    <property type="evidence" value="ECO:0007669"/>
    <property type="project" value="TreeGrafter"/>
</dbReference>
<keyword evidence="1" id="KW-1133">Transmembrane helix</keyword>
<gene>
    <name evidence="2" type="ORF">L211DRAFT_856418</name>
</gene>
<dbReference type="Proteomes" id="UP000267821">
    <property type="component" value="Unassembled WGS sequence"/>
</dbReference>
<evidence type="ECO:0000313" key="3">
    <source>
        <dbReference type="Proteomes" id="UP000267821"/>
    </source>
</evidence>
<dbReference type="GO" id="GO:0005789">
    <property type="term" value="C:endoplasmic reticulum membrane"/>
    <property type="evidence" value="ECO:0007669"/>
    <property type="project" value="TreeGrafter"/>
</dbReference>